<dbReference type="EMBL" id="JBHSSJ010000001">
    <property type="protein sequence ID" value="MFC6274182.1"/>
    <property type="molecule type" value="Genomic_DNA"/>
</dbReference>
<keyword evidence="3" id="KW-1185">Reference proteome</keyword>
<feature type="chain" id="PRO_5047068648" evidence="1">
    <location>
        <begin position="28"/>
        <end position="149"/>
    </location>
</feature>
<organism evidence="2 3">
    <name type="scientific">Levilactobacillus tangyuanensis</name>
    <dbReference type="NCBI Taxonomy" id="2486021"/>
    <lineage>
        <taxon>Bacteria</taxon>
        <taxon>Bacillati</taxon>
        <taxon>Bacillota</taxon>
        <taxon>Bacilli</taxon>
        <taxon>Lactobacillales</taxon>
        <taxon>Lactobacillaceae</taxon>
        <taxon>Levilactobacillus</taxon>
    </lineage>
</organism>
<sequence>MIKVGKLVMATMSALVLGGMMPTTANAARWHSGTPKAIRGEFQAKRTGAQGFGSRYSITRNQFVIGISNMPTEFINHLKYQKIGNHLYRVKGHVKKNGMVRFSHVDFSVYRKGKIMAFGDFAYYKRHKFAKSQYARQVKGYRNGDAIFK</sequence>
<proteinExistence type="predicted"/>
<protein>
    <submittedName>
        <fullName evidence="2">Uncharacterized protein</fullName>
    </submittedName>
</protein>
<comment type="caution">
    <text evidence="2">The sequence shown here is derived from an EMBL/GenBank/DDBJ whole genome shotgun (WGS) entry which is preliminary data.</text>
</comment>
<reference evidence="3" key="1">
    <citation type="journal article" date="2019" name="Int. J. Syst. Evol. Microbiol.">
        <title>The Global Catalogue of Microorganisms (GCM) 10K type strain sequencing project: providing services to taxonomists for standard genome sequencing and annotation.</title>
        <authorList>
            <consortium name="The Broad Institute Genomics Platform"/>
            <consortium name="The Broad Institute Genome Sequencing Center for Infectious Disease"/>
            <person name="Wu L."/>
            <person name="Ma J."/>
        </authorList>
    </citation>
    <scope>NUCLEOTIDE SEQUENCE [LARGE SCALE GENOMIC DNA]</scope>
    <source>
        <strain evidence="3">CCM 8907</strain>
    </source>
</reference>
<evidence type="ECO:0000256" key="1">
    <source>
        <dbReference type="SAM" id="SignalP"/>
    </source>
</evidence>
<keyword evidence="1" id="KW-0732">Signal</keyword>
<gene>
    <name evidence="2" type="ORF">ACFQET_01455</name>
</gene>
<evidence type="ECO:0000313" key="3">
    <source>
        <dbReference type="Proteomes" id="UP001596191"/>
    </source>
</evidence>
<dbReference type="Proteomes" id="UP001596191">
    <property type="component" value="Unassembled WGS sequence"/>
</dbReference>
<name>A0ABW1TL28_9LACO</name>
<dbReference type="RefSeq" id="WP_125638153.1">
    <property type="nucleotide sequence ID" value="NZ_JBHSSJ010000001.1"/>
</dbReference>
<evidence type="ECO:0000313" key="2">
    <source>
        <dbReference type="EMBL" id="MFC6274182.1"/>
    </source>
</evidence>
<feature type="signal peptide" evidence="1">
    <location>
        <begin position="1"/>
        <end position="27"/>
    </location>
</feature>
<accession>A0ABW1TL28</accession>